<comment type="caution">
    <text evidence="2">The sequence shown here is derived from an EMBL/GenBank/DDBJ whole genome shotgun (WGS) entry which is preliminary data.</text>
</comment>
<sequence>MKSQGSTPVAPQETEVKGKGKIHSESLITTKKWTQITTKRIIKPWNSASLQGKPTLIACTGKITVINPVVTSKGKFPKEVESKFVKGTVKGKYPKPERFLLHENTDISPVHLRNLGIPGNQPEDREGLFRTRRPGRGHLGYSGVWQDTEGNHTHPVIHLPIQQKPQTRGLEVYGSSSSAPPTPQRSIPMEHGQPEVQPSITLGQTWRKFPEGMSQRDTLERTYGNHQRMEYKQAVPTPGGEGNQDKGKSSHYTSYRIIAETKRA</sequence>
<gene>
    <name evidence="2" type="ORF">O181_066068</name>
</gene>
<accession>A0A9Q3EQR6</accession>
<name>A0A9Q3EQR6_9BASI</name>
<protein>
    <submittedName>
        <fullName evidence="2">Uncharacterized protein</fullName>
    </submittedName>
</protein>
<feature type="region of interest" description="Disordered" evidence="1">
    <location>
        <begin position="171"/>
        <end position="195"/>
    </location>
</feature>
<keyword evidence="3" id="KW-1185">Reference proteome</keyword>
<dbReference type="Proteomes" id="UP000765509">
    <property type="component" value="Unassembled WGS sequence"/>
</dbReference>
<evidence type="ECO:0000313" key="2">
    <source>
        <dbReference type="EMBL" id="MBW0526353.1"/>
    </source>
</evidence>
<proteinExistence type="predicted"/>
<dbReference type="AlphaFoldDB" id="A0A9Q3EQR6"/>
<evidence type="ECO:0000256" key="1">
    <source>
        <dbReference type="SAM" id="MobiDB-lite"/>
    </source>
</evidence>
<dbReference type="EMBL" id="AVOT02032588">
    <property type="protein sequence ID" value="MBW0526353.1"/>
    <property type="molecule type" value="Genomic_DNA"/>
</dbReference>
<feature type="compositionally biased region" description="Basic and acidic residues" evidence="1">
    <location>
        <begin position="14"/>
        <end position="23"/>
    </location>
</feature>
<feature type="region of interest" description="Disordered" evidence="1">
    <location>
        <begin position="1"/>
        <end position="23"/>
    </location>
</feature>
<reference evidence="2" key="1">
    <citation type="submission" date="2021-03" db="EMBL/GenBank/DDBJ databases">
        <title>Draft genome sequence of rust myrtle Austropuccinia psidii MF-1, a brazilian biotype.</title>
        <authorList>
            <person name="Quecine M.C."/>
            <person name="Pachon D.M.R."/>
            <person name="Bonatelli M.L."/>
            <person name="Correr F.H."/>
            <person name="Franceschini L.M."/>
            <person name="Leite T.F."/>
            <person name="Margarido G.R.A."/>
            <person name="Almeida C.A."/>
            <person name="Ferrarezi J.A."/>
            <person name="Labate C.A."/>
        </authorList>
    </citation>
    <scope>NUCLEOTIDE SEQUENCE</scope>
    <source>
        <strain evidence="2">MF-1</strain>
    </source>
</reference>
<organism evidence="2 3">
    <name type="scientific">Austropuccinia psidii MF-1</name>
    <dbReference type="NCBI Taxonomy" id="1389203"/>
    <lineage>
        <taxon>Eukaryota</taxon>
        <taxon>Fungi</taxon>
        <taxon>Dikarya</taxon>
        <taxon>Basidiomycota</taxon>
        <taxon>Pucciniomycotina</taxon>
        <taxon>Pucciniomycetes</taxon>
        <taxon>Pucciniales</taxon>
        <taxon>Sphaerophragmiaceae</taxon>
        <taxon>Austropuccinia</taxon>
    </lineage>
</organism>
<evidence type="ECO:0000313" key="3">
    <source>
        <dbReference type="Proteomes" id="UP000765509"/>
    </source>
</evidence>
<feature type="region of interest" description="Disordered" evidence="1">
    <location>
        <begin position="112"/>
        <end position="135"/>
    </location>
</feature>
<feature type="region of interest" description="Disordered" evidence="1">
    <location>
        <begin position="222"/>
        <end position="264"/>
    </location>
</feature>